<gene>
    <name evidence="6" type="ORF">X975_06188</name>
</gene>
<dbReference type="EMBL" id="KK118892">
    <property type="protein sequence ID" value="KFM74150.1"/>
    <property type="molecule type" value="Genomic_DNA"/>
</dbReference>
<dbReference type="STRING" id="407821.A0A087U9W1"/>
<dbReference type="PANTHER" id="PTHR23023">
    <property type="entry name" value="DIMETHYLANILINE MONOOXYGENASE"/>
    <property type="match status" value="1"/>
</dbReference>
<dbReference type="Proteomes" id="UP000054359">
    <property type="component" value="Unassembled WGS sequence"/>
</dbReference>
<evidence type="ECO:0000256" key="4">
    <source>
        <dbReference type="ARBA" id="ARBA00022857"/>
    </source>
</evidence>
<dbReference type="PRINTS" id="PR00370">
    <property type="entry name" value="FMOXYGENASE"/>
</dbReference>
<sequence length="154" mass="17357">MPTTVINHSKEMGALSNFPPKKEYANYMRHSECYKYFKDIGDKCDCFRHMIFNREVISVKKSRDYDKTGQWEVKVKNSLNGEVTSDIFDGVMVCTGHITYPKMCSFPGLEKFKGKVIHTHSLKKVDEFAGQKVCIIGIGCSALDAAVESSDVAE</sequence>
<dbReference type="GO" id="GO:0050661">
    <property type="term" value="F:NADP binding"/>
    <property type="evidence" value="ECO:0007669"/>
    <property type="project" value="InterPro"/>
</dbReference>
<keyword evidence="3" id="KW-0274">FAD</keyword>
<proteinExistence type="inferred from homology"/>
<accession>A0A087U9W1</accession>
<protein>
    <submittedName>
        <fullName evidence="6">Dimethylaniline monooxygenase [N-oxide-forming] 5</fullName>
    </submittedName>
</protein>
<dbReference type="OMA" id="CTGHITY"/>
<evidence type="ECO:0000256" key="2">
    <source>
        <dbReference type="ARBA" id="ARBA00022630"/>
    </source>
</evidence>
<evidence type="ECO:0000256" key="1">
    <source>
        <dbReference type="ARBA" id="ARBA00009183"/>
    </source>
</evidence>
<keyword evidence="6" id="KW-0503">Monooxygenase</keyword>
<organism evidence="6 7">
    <name type="scientific">Stegodyphus mimosarum</name>
    <name type="common">African social velvet spider</name>
    <dbReference type="NCBI Taxonomy" id="407821"/>
    <lineage>
        <taxon>Eukaryota</taxon>
        <taxon>Metazoa</taxon>
        <taxon>Ecdysozoa</taxon>
        <taxon>Arthropoda</taxon>
        <taxon>Chelicerata</taxon>
        <taxon>Arachnida</taxon>
        <taxon>Araneae</taxon>
        <taxon>Araneomorphae</taxon>
        <taxon>Entelegynae</taxon>
        <taxon>Eresoidea</taxon>
        <taxon>Eresidae</taxon>
        <taxon>Stegodyphus</taxon>
    </lineage>
</organism>
<dbReference type="OrthoDB" id="6428144at2759"/>
<dbReference type="GO" id="GO:0050660">
    <property type="term" value="F:flavin adenine dinucleotide binding"/>
    <property type="evidence" value="ECO:0007669"/>
    <property type="project" value="InterPro"/>
</dbReference>
<feature type="non-terminal residue" evidence="6">
    <location>
        <position position="154"/>
    </location>
</feature>
<dbReference type="InterPro" id="IPR050346">
    <property type="entry name" value="FMO-like"/>
</dbReference>
<name>A0A087U9W1_STEMI</name>
<keyword evidence="4" id="KW-0521">NADP</keyword>
<dbReference type="AlphaFoldDB" id="A0A087U9W1"/>
<dbReference type="SUPFAM" id="SSF51905">
    <property type="entry name" value="FAD/NAD(P)-binding domain"/>
    <property type="match status" value="1"/>
</dbReference>
<dbReference type="GO" id="GO:0004499">
    <property type="term" value="F:N,N-dimethylaniline monooxygenase activity"/>
    <property type="evidence" value="ECO:0007669"/>
    <property type="project" value="InterPro"/>
</dbReference>
<dbReference type="Gene3D" id="3.50.50.60">
    <property type="entry name" value="FAD/NAD(P)-binding domain"/>
    <property type="match status" value="1"/>
</dbReference>
<keyword evidence="5" id="KW-0560">Oxidoreductase</keyword>
<evidence type="ECO:0000256" key="5">
    <source>
        <dbReference type="ARBA" id="ARBA00023002"/>
    </source>
</evidence>
<evidence type="ECO:0000313" key="6">
    <source>
        <dbReference type="EMBL" id="KFM74150.1"/>
    </source>
</evidence>
<dbReference type="InterPro" id="IPR036188">
    <property type="entry name" value="FAD/NAD-bd_sf"/>
</dbReference>
<evidence type="ECO:0000313" key="7">
    <source>
        <dbReference type="Proteomes" id="UP000054359"/>
    </source>
</evidence>
<comment type="similarity">
    <text evidence="1">Belongs to the FMO family.</text>
</comment>
<keyword evidence="2" id="KW-0285">Flavoprotein</keyword>
<keyword evidence="7" id="KW-1185">Reference proteome</keyword>
<evidence type="ECO:0000256" key="3">
    <source>
        <dbReference type="ARBA" id="ARBA00022827"/>
    </source>
</evidence>
<dbReference type="Pfam" id="PF00743">
    <property type="entry name" value="FMO-like"/>
    <property type="match status" value="1"/>
</dbReference>
<dbReference type="InterPro" id="IPR020946">
    <property type="entry name" value="Flavin_mOase-like"/>
</dbReference>
<reference evidence="6 7" key="1">
    <citation type="submission" date="2013-11" db="EMBL/GenBank/DDBJ databases">
        <title>Genome sequencing of Stegodyphus mimosarum.</title>
        <authorList>
            <person name="Bechsgaard J."/>
        </authorList>
    </citation>
    <scope>NUCLEOTIDE SEQUENCE [LARGE SCALE GENOMIC DNA]</scope>
</reference>
<dbReference type="InterPro" id="IPR000960">
    <property type="entry name" value="Flavin_mOase"/>
</dbReference>